<sequence>METTKGTGLLSDEANVSEGLRNVLMTGQATNAANRSDRTERHAGGIIERHRRRIHRRLRSLAFSALVLAAAGSRDANAAPLPSVPPGFALSVLTDQVPGAREIALGPPGVLFIGTMGAGQVYAVRFDPAAPKPVAKVTTIASDLEAPAGVAYHNGDLFISATTRIMVLRNIAEHLDEPPKPEVLIDHLPWRSGDHDWKFIAFGPDRRLYIPIGSPCNVCDIGHAFGKLMRAEADGSHLEDVAYGLRNSVGFTWQPQGNGSFPIFLTDNGRDWLGDDIPSDELNRVDHVGQDFGFPHCHQGDIADPKFGAGHPCSGYTPPIVKLGAHVAALGLRFYDGTALPEPLRGSLIVAEHGSWNRSTPSGYRVVAVTIRDGKPTGQQDVLFNGLSGRTPLARPADVQPLPDGSILISDELYGRLYRLSWQGR</sequence>
<dbReference type="PANTHER" id="PTHR33546:SF1">
    <property type="entry name" value="LARGE, MULTIFUNCTIONAL SECRETED PROTEIN"/>
    <property type="match status" value="1"/>
</dbReference>
<evidence type="ECO:0000313" key="2">
    <source>
        <dbReference type="EMBL" id="GAN53748.1"/>
    </source>
</evidence>
<organism evidence="2 3">
    <name type="scientific">Tanticharoenia sakaeratensis NBRC 103193</name>
    <dbReference type="NCBI Taxonomy" id="1231623"/>
    <lineage>
        <taxon>Bacteria</taxon>
        <taxon>Pseudomonadati</taxon>
        <taxon>Pseudomonadota</taxon>
        <taxon>Alphaproteobacteria</taxon>
        <taxon>Acetobacterales</taxon>
        <taxon>Acetobacteraceae</taxon>
        <taxon>Tanticharoenia</taxon>
    </lineage>
</organism>
<reference evidence="2 3" key="1">
    <citation type="submission" date="2012-10" db="EMBL/GenBank/DDBJ databases">
        <title>Genome sequencing of Tanticharoenia sakaeratensis NBRC 103193.</title>
        <authorList>
            <person name="Azuma Y."/>
            <person name="Hadano H."/>
            <person name="Hirakawa H."/>
            <person name="Matsushita K."/>
        </authorList>
    </citation>
    <scope>NUCLEOTIDE SEQUENCE [LARGE SCALE GENOMIC DNA]</scope>
    <source>
        <strain evidence="2 3">NBRC 103193</strain>
    </source>
</reference>
<dbReference type="Pfam" id="PF22807">
    <property type="entry name" value="TrAA12"/>
    <property type="match status" value="1"/>
</dbReference>
<accession>A0A0D6MKH2</accession>
<dbReference type="PANTHER" id="PTHR33546">
    <property type="entry name" value="LARGE, MULTIFUNCTIONAL SECRETED PROTEIN-RELATED"/>
    <property type="match status" value="1"/>
</dbReference>
<dbReference type="Gene3D" id="2.120.10.30">
    <property type="entry name" value="TolB, C-terminal domain"/>
    <property type="match status" value="1"/>
</dbReference>
<feature type="domain" description="Pyrroloquinoline quinone-dependent pyranose dehydrogenase beta-propeller" evidence="1">
    <location>
        <begin position="313"/>
        <end position="380"/>
    </location>
</feature>
<dbReference type="Proteomes" id="UP000032679">
    <property type="component" value="Unassembled WGS sequence"/>
</dbReference>
<keyword evidence="3" id="KW-1185">Reference proteome</keyword>
<dbReference type="InterPro" id="IPR054539">
    <property type="entry name" value="Beta-prop_PDH"/>
</dbReference>
<comment type="caution">
    <text evidence="2">The sequence shown here is derived from an EMBL/GenBank/DDBJ whole genome shotgun (WGS) entry which is preliminary data.</text>
</comment>
<dbReference type="STRING" id="1231623.Tasa_010_295"/>
<name>A0A0D6MKH2_9PROT</name>
<dbReference type="SUPFAM" id="SSF50952">
    <property type="entry name" value="Soluble quinoprotein glucose dehydrogenase"/>
    <property type="match status" value="1"/>
</dbReference>
<dbReference type="InterPro" id="IPR011042">
    <property type="entry name" value="6-blade_b-propeller_TolB-like"/>
</dbReference>
<dbReference type="EMBL" id="BALE01000010">
    <property type="protein sequence ID" value="GAN53748.1"/>
    <property type="molecule type" value="Genomic_DNA"/>
</dbReference>
<protein>
    <submittedName>
        <fullName evidence="2">L-sorbosone dehydrogenase</fullName>
    </submittedName>
</protein>
<gene>
    <name evidence="2" type="ORF">Tasa_010_295</name>
</gene>
<proteinExistence type="predicted"/>
<evidence type="ECO:0000313" key="3">
    <source>
        <dbReference type="Proteomes" id="UP000032679"/>
    </source>
</evidence>
<dbReference type="InterPro" id="IPR011041">
    <property type="entry name" value="Quinoprot_gluc/sorb_DH_b-prop"/>
</dbReference>
<evidence type="ECO:0000259" key="1">
    <source>
        <dbReference type="Pfam" id="PF22807"/>
    </source>
</evidence>
<dbReference type="AlphaFoldDB" id="A0A0D6MKH2"/>